<proteinExistence type="predicted"/>
<name>A0ACC1P907_9PEZI</name>
<dbReference type="Proteomes" id="UP001143856">
    <property type="component" value="Unassembled WGS sequence"/>
</dbReference>
<reference evidence="1" key="1">
    <citation type="submission" date="2022-10" db="EMBL/GenBank/DDBJ databases">
        <title>Genome Sequence of Xylaria curta.</title>
        <authorList>
            <person name="Buettner E."/>
        </authorList>
    </citation>
    <scope>NUCLEOTIDE SEQUENCE</scope>
    <source>
        <strain evidence="1">Babe10</strain>
    </source>
</reference>
<protein>
    <submittedName>
        <fullName evidence="1">Uncharacterized protein</fullName>
    </submittedName>
</protein>
<gene>
    <name evidence="1" type="ORF">NUW58_g4527</name>
</gene>
<keyword evidence="2" id="KW-1185">Reference proteome</keyword>
<comment type="caution">
    <text evidence="1">The sequence shown here is derived from an EMBL/GenBank/DDBJ whole genome shotgun (WGS) entry which is preliminary data.</text>
</comment>
<organism evidence="1 2">
    <name type="scientific">Xylaria curta</name>
    <dbReference type="NCBI Taxonomy" id="42375"/>
    <lineage>
        <taxon>Eukaryota</taxon>
        <taxon>Fungi</taxon>
        <taxon>Dikarya</taxon>
        <taxon>Ascomycota</taxon>
        <taxon>Pezizomycotina</taxon>
        <taxon>Sordariomycetes</taxon>
        <taxon>Xylariomycetidae</taxon>
        <taxon>Xylariales</taxon>
        <taxon>Xylariaceae</taxon>
        <taxon>Xylaria</taxon>
    </lineage>
</organism>
<evidence type="ECO:0000313" key="1">
    <source>
        <dbReference type="EMBL" id="KAJ2987404.1"/>
    </source>
</evidence>
<sequence>MDPHPSQGDDCVSWSLSAPMMVQAILRDFRDISIGERRGGSFNRLWTRRAVGCGIHDGSPRMCIRPWGLEAIRAARVFPKGNPQEDLNVIAIKALISNPSPIVDYAWTYAYGAAVGASCKKRHYREK</sequence>
<evidence type="ECO:0000313" key="2">
    <source>
        <dbReference type="Proteomes" id="UP001143856"/>
    </source>
</evidence>
<dbReference type="EMBL" id="JAPDGR010000796">
    <property type="protein sequence ID" value="KAJ2987404.1"/>
    <property type="molecule type" value="Genomic_DNA"/>
</dbReference>
<accession>A0ACC1P907</accession>